<dbReference type="AlphaFoldDB" id="A0ABD3M5L9"/>
<dbReference type="Proteomes" id="UP001530293">
    <property type="component" value="Unassembled WGS sequence"/>
</dbReference>
<protein>
    <submittedName>
        <fullName evidence="1">Uncharacterized protein</fullName>
    </submittedName>
</protein>
<comment type="caution">
    <text evidence="1">The sequence shown here is derived from an EMBL/GenBank/DDBJ whole genome shotgun (WGS) entry which is preliminary data.</text>
</comment>
<proteinExistence type="predicted"/>
<gene>
    <name evidence="1" type="ORF">ACHAWU_002102</name>
</gene>
<evidence type="ECO:0000313" key="2">
    <source>
        <dbReference type="Proteomes" id="UP001530293"/>
    </source>
</evidence>
<keyword evidence="2" id="KW-1185">Reference proteome</keyword>
<name>A0ABD3M5L9_9STRA</name>
<organism evidence="1 2">
    <name type="scientific">Discostella pseudostelligera</name>
    <dbReference type="NCBI Taxonomy" id="259834"/>
    <lineage>
        <taxon>Eukaryota</taxon>
        <taxon>Sar</taxon>
        <taxon>Stramenopiles</taxon>
        <taxon>Ochrophyta</taxon>
        <taxon>Bacillariophyta</taxon>
        <taxon>Coscinodiscophyceae</taxon>
        <taxon>Thalassiosirophycidae</taxon>
        <taxon>Stephanodiscales</taxon>
        <taxon>Stephanodiscaceae</taxon>
        <taxon>Discostella</taxon>
    </lineage>
</organism>
<accession>A0ABD3M5L9</accession>
<dbReference type="EMBL" id="JALLBG020000206">
    <property type="protein sequence ID" value="KAL3759301.1"/>
    <property type="molecule type" value="Genomic_DNA"/>
</dbReference>
<evidence type="ECO:0000313" key="1">
    <source>
        <dbReference type="EMBL" id="KAL3759301.1"/>
    </source>
</evidence>
<reference evidence="1 2" key="1">
    <citation type="submission" date="2024-10" db="EMBL/GenBank/DDBJ databases">
        <title>Updated reference genomes for cyclostephanoid diatoms.</title>
        <authorList>
            <person name="Roberts W.R."/>
            <person name="Alverson A.J."/>
        </authorList>
    </citation>
    <scope>NUCLEOTIDE SEQUENCE [LARGE SCALE GENOMIC DNA]</scope>
    <source>
        <strain evidence="1 2">AJA232-27</strain>
    </source>
</reference>
<sequence>MTYTTLSALSLTLPNSATPSTLLPNGDEVLRMLLEFLRWFVFDDDENDTTTTKVPQPQTVHPHIPYWHNYLPNINEWL</sequence>